<evidence type="ECO:0008006" key="4">
    <source>
        <dbReference type="Google" id="ProtNLM"/>
    </source>
</evidence>
<name>A0ABP5JU57_9ACTN</name>
<evidence type="ECO:0000313" key="3">
    <source>
        <dbReference type="Proteomes" id="UP001501020"/>
    </source>
</evidence>
<protein>
    <recommendedName>
        <fullName evidence="4">Secreted protein</fullName>
    </recommendedName>
</protein>
<accession>A0ABP5JU57</accession>
<keyword evidence="3" id="KW-1185">Reference proteome</keyword>
<evidence type="ECO:0000256" key="1">
    <source>
        <dbReference type="SAM" id="SignalP"/>
    </source>
</evidence>
<evidence type="ECO:0000313" key="2">
    <source>
        <dbReference type="EMBL" id="GAA2122768.1"/>
    </source>
</evidence>
<feature type="signal peptide" evidence="1">
    <location>
        <begin position="1"/>
        <end position="24"/>
    </location>
</feature>
<comment type="caution">
    <text evidence="2">The sequence shown here is derived from an EMBL/GenBank/DDBJ whole genome shotgun (WGS) entry which is preliminary data.</text>
</comment>
<dbReference type="RefSeq" id="WP_344261714.1">
    <property type="nucleotide sequence ID" value="NZ_BAAAMR010000004.1"/>
</dbReference>
<keyword evidence="1" id="KW-0732">Signal</keyword>
<sequence length="58" mass="5786">MRKIKQFLAVLFVTVSTMAGTAVAAAASTVSGGDGGGEGVTHILDNLLNGSGGGVWFF</sequence>
<dbReference type="Proteomes" id="UP001501020">
    <property type="component" value="Unassembled WGS sequence"/>
</dbReference>
<feature type="chain" id="PRO_5045355427" description="Secreted protein" evidence="1">
    <location>
        <begin position="25"/>
        <end position="58"/>
    </location>
</feature>
<dbReference type="EMBL" id="BAAAMR010000004">
    <property type="protein sequence ID" value="GAA2122768.1"/>
    <property type="molecule type" value="Genomic_DNA"/>
</dbReference>
<gene>
    <name evidence="2" type="ORF">GCM10009727_09040</name>
</gene>
<organism evidence="2 3">
    <name type="scientific">Actinomadura napierensis</name>
    <dbReference type="NCBI Taxonomy" id="267854"/>
    <lineage>
        <taxon>Bacteria</taxon>
        <taxon>Bacillati</taxon>
        <taxon>Actinomycetota</taxon>
        <taxon>Actinomycetes</taxon>
        <taxon>Streptosporangiales</taxon>
        <taxon>Thermomonosporaceae</taxon>
        <taxon>Actinomadura</taxon>
    </lineage>
</organism>
<proteinExistence type="predicted"/>
<reference evidence="3" key="1">
    <citation type="journal article" date="2019" name="Int. J. Syst. Evol. Microbiol.">
        <title>The Global Catalogue of Microorganisms (GCM) 10K type strain sequencing project: providing services to taxonomists for standard genome sequencing and annotation.</title>
        <authorList>
            <consortium name="The Broad Institute Genomics Platform"/>
            <consortium name="The Broad Institute Genome Sequencing Center for Infectious Disease"/>
            <person name="Wu L."/>
            <person name="Ma J."/>
        </authorList>
    </citation>
    <scope>NUCLEOTIDE SEQUENCE [LARGE SCALE GENOMIC DNA]</scope>
    <source>
        <strain evidence="3">JCM 13850</strain>
    </source>
</reference>